<dbReference type="CDD" id="cd00303">
    <property type="entry name" value="retropepsin_like"/>
    <property type="match status" value="2"/>
</dbReference>
<feature type="compositionally biased region" description="Basic and acidic residues" evidence="1">
    <location>
        <begin position="475"/>
        <end position="486"/>
    </location>
</feature>
<evidence type="ECO:0000313" key="4">
    <source>
        <dbReference type="Proteomes" id="UP000800039"/>
    </source>
</evidence>
<reference evidence="3" key="1">
    <citation type="submission" date="2020-01" db="EMBL/GenBank/DDBJ databases">
        <authorList>
            <consortium name="DOE Joint Genome Institute"/>
            <person name="Haridas S."/>
            <person name="Albert R."/>
            <person name="Binder M."/>
            <person name="Bloem J."/>
            <person name="Labutti K."/>
            <person name="Salamov A."/>
            <person name="Andreopoulos B."/>
            <person name="Baker S.E."/>
            <person name="Barry K."/>
            <person name="Bills G."/>
            <person name="Bluhm B.H."/>
            <person name="Cannon C."/>
            <person name="Castanera R."/>
            <person name="Culley D.E."/>
            <person name="Daum C."/>
            <person name="Ezra D."/>
            <person name="Gonzalez J.B."/>
            <person name="Henrissat B."/>
            <person name="Kuo A."/>
            <person name="Liang C."/>
            <person name="Lipzen A."/>
            <person name="Lutzoni F."/>
            <person name="Magnuson J."/>
            <person name="Mondo S."/>
            <person name="Nolan M."/>
            <person name="Ohm R."/>
            <person name="Pangilinan J."/>
            <person name="Park H.-J."/>
            <person name="Ramirez L."/>
            <person name="Alfaro M."/>
            <person name="Sun H."/>
            <person name="Tritt A."/>
            <person name="Yoshinaga Y."/>
            <person name="Zwiers L.-H."/>
            <person name="Turgeon B.G."/>
            <person name="Goodwin S.B."/>
            <person name="Spatafora J.W."/>
            <person name="Crous P.W."/>
            <person name="Grigoriev I.V."/>
        </authorList>
    </citation>
    <scope>NUCLEOTIDE SEQUENCE</scope>
    <source>
        <strain evidence="3">CBS 394.84</strain>
    </source>
</reference>
<dbReference type="Proteomes" id="UP000800039">
    <property type="component" value="Unassembled WGS sequence"/>
</dbReference>
<dbReference type="SMART" id="SM00355">
    <property type="entry name" value="ZnF_C2H2"/>
    <property type="match status" value="2"/>
</dbReference>
<dbReference type="InterPro" id="IPR013087">
    <property type="entry name" value="Znf_C2H2_type"/>
</dbReference>
<dbReference type="OrthoDB" id="6079484at2759"/>
<name>A0A9P4L4Z7_9PLEO</name>
<gene>
    <name evidence="3" type="ORF">K460DRAFT_178202</name>
</gene>
<feature type="region of interest" description="Disordered" evidence="1">
    <location>
        <begin position="361"/>
        <end position="386"/>
    </location>
</feature>
<dbReference type="Gene3D" id="3.30.160.60">
    <property type="entry name" value="Classic Zinc Finger"/>
    <property type="match status" value="1"/>
</dbReference>
<dbReference type="Gene3D" id="2.40.70.10">
    <property type="entry name" value="Acid Proteases"/>
    <property type="match status" value="1"/>
</dbReference>
<feature type="domain" description="C2H2-type" evidence="2">
    <location>
        <begin position="501"/>
        <end position="526"/>
    </location>
</feature>
<proteinExistence type="predicted"/>
<keyword evidence="4" id="KW-1185">Reference proteome</keyword>
<comment type="caution">
    <text evidence="3">The sequence shown here is derived from an EMBL/GenBank/DDBJ whole genome shotgun (WGS) entry which is preliminary data.</text>
</comment>
<evidence type="ECO:0000256" key="1">
    <source>
        <dbReference type="SAM" id="MobiDB-lite"/>
    </source>
</evidence>
<evidence type="ECO:0000259" key="2">
    <source>
        <dbReference type="SMART" id="SM00355"/>
    </source>
</evidence>
<sequence>MSDLMDPRLNRSSTNSFDSMDDDPFINNHRPALTLPLSPPRPPSPSTPRRAHKPRRTRLGLPITLNTQGVLATVLACADTGADVNIISDELAKALGHTSYETCPETKEFELANGKIVEAIGQIESSCSFGVESELSVSMTCIFYVLLRVATPIIMGMGFLEETKTMTEHRERLVRVPRPAFQALSVCSVGRPRKLMSCELDHMDTLATPDSGSEIDLISPIFAFERGLAIYPVKEAIELADGSVAITTGYISAGLSVGSGATSESILDLKSTVKVDFFVLEGLAHDLIVGEDSLEELKVFTANQNALVPAPSDHGPLELNRIRHLGAVDRIISWIKDRIRGKKPNLGSQGMSHVCTTTLPSGKLSNNYPPDLHSSFGSNIRDQRENDQREREAARIAALPINEQGAAIEAEVREQNEYDIAEQLSAPRRLPPHLPPGGSGDFRCDYPGCNAAPFQTQYILNSHANVHTSQGQDIPEAKAREGSKRKSEMLRYEPIHRAPGYVCPFCPDSEHRYPRPDSLYRHVRAHHVDKDVNDSQLRNVLAQGPDREIYGRKRRLLS</sequence>
<dbReference type="AlphaFoldDB" id="A0A9P4L4Z7"/>
<dbReference type="EMBL" id="ML976618">
    <property type="protein sequence ID" value="KAF1842060.1"/>
    <property type="molecule type" value="Genomic_DNA"/>
</dbReference>
<organism evidence="3 4">
    <name type="scientific">Cucurbitaria berberidis CBS 394.84</name>
    <dbReference type="NCBI Taxonomy" id="1168544"/>
    <lineage>
        <taxon>Eukaryota</taxon>
        <taxon>Fungi</taxon>
        <taxon>Dikarya</taxon>
        <taxon>Ascomycota</taxon>
        <taxon>Pezizomycotina</taxon>
        <taxon>Dothideomycetes</taxon>
        <taxon>Pleosporomycetidae</taxon>
        <taxon>Pleosporales</taxon>
        <taxon>Pleosporineae</taxon>
        <taxon>Cucurbitariaceae</taxon>
        <taxon>Cucurbitaria</taxon>
    </lineage>
</organism>
<dbReference type="InterPro" id="IPR021109">
    <property type="entry name" value="Peptidase_aspartic_dom_sf"/>
</dbReference>
<dbReference type="GeneID" id="63844276"/>
<accession>A0A9P4L4Z7</accession>
<evidence type="ECO:0000313" key="3">
    <source>
        <dbReference type="EMBL" id="KAF1842060.1"/>
    </source>
</evidence>
<feature type="region of interest" description="Disordered" evidence="1">
    <location>
        <begin position="1"/>
        <end position="57"/>
    </location>
</feature>
<feature type="domain" description="C2H2-type" evidence="2">
    <location>
        <begin position="442"/>
        <end position="467"/>
    </location>
</feature>
<feature type="region of interest" description="Disordered" evidence="1">
    <location>
        <begin position="467"/>
        <end position="486"/>
    </location>
</feature>
<protein>
    <recommendedName>
        <fullName evidence="2">C2H2-type domain-containing protein</fullName>
    </recommendedName>
</protein>
<feature type="compositionally biased region" description="Pro residues" evidence="1">
    <location>
        <begin position="37"/>
        <end position="46"/>
    </location>
</feature>
<dbReference type="RefSeq" id="XP_040784623.1">
    <property type="nucleotide sequence ID" value="XM_040927024.1"/>
</dbReference>